<protein>
    <submittedName>
        <fullName evidence="2">Phage baseplate assembly protein V</fullName>
    </submittedName>
</protein>
<evidence type="ECO:0000313" key="2">
    <source>
        <dbReference type="EMBL" id="MBC3911378.1"/>
    </source>
</evidence>
<dbReference type="RefSeq" id="WP_186957090.1">
    <property type="nucleotide sequence ID" value="NZ_JACOFX010000032.1"/>
</dbReference>
<proteinExistence type="predicted"/>
<dbReference type="Pfam" id="PF04717">
    <property type="entry name" value="Phage_base_V"/>
    <property type="match status" value="1"/>
</dbReference>
<dbReference type="InterPro" id="IPR037026">
    <property type="entry name" value="Vgr_OB-fold_dom_sf"/>
</dbReference>
<feature type="domain" description="Gp5/Type VI secretion system Vgr protein OB-fold" evidence="1">
    <location>
        <begin position="28"/>
        <end position="84"/>
    </location>
</feature>
<comment type="caution">
    <text evidence="2">The sequence shown here is derived from an EMBL/GenBank/DDBJ whole genome shotgun (WGS) entry which is preliminary data.</text>
</comment>
<evidence type="ECO:0000259" key="1">
    <source>
        <dbReference type="Pfam" id="PF04717"/>
    </source>
</evidence>
<dbReference type="Gene3D" id="6.20.150.10">
    <property type="match status" value="1"/>
</dbReference>
<keyword evidence="3" id="KW-1185">Reference proteome</keyword>
<organism evidence="2 3">
    <name type="scientific">Undibacterium umbellatum</name>
    <dbReference type="NCBI Taxonomy" id="2762300"/>
    <lineage>
        <taxon>Bacteria</taxon>
        <taxon>Pseudomonadati</taxon>
        <taxon>Pseudomonadota</taxon>
        <taxon>Betaproteobacteria</taxon>
        <taxon>Burkholderiales</taxon>
        <taxon>Oxalobacteraceae</taxon>
        <taxon>Undibacterium</taxon>
    </lineage>
</organism>
<sequence>MEFTLADLSRRLQNLVRFGTIAEVKHGRVPQVRLQIGDIKTGFLPMATARAGKTKTWNPPTVGEQCVLLSPSGEFAGGVVLPGIASNHNPAPDTNPDNTRTQYPDGATADYNHAEHHYIITLPAEGKFSFVVGNTTLELRNDGVTLRTPKFEGVKS</sequence>
<dbReference type="Gene3D" id="2.40.50.230">
    <property type="entry name" value="Gp5 N-terminal domain"/>
    <property type="match status" value="1"/>
</dbReference>
<accession>A0ABR6ZI24</accession>
<dbReference type="EMBL" id="JACOFX010000032">
    <property type="protein sequence ID" value="MBC3911378.1"/>
    <property type="molecule type" value="Genomic_DNA"/>
</dbReference>
<gene>
    <name evidence="2" type="ORF">H8L47_27835</name>
</gene>
<dbReference type="Proteomes" id="UP000646911">
    <property type="component" value="Unassembled WGS sequence"/>
</dbReference>
<dbReference type="NCBIfam" id="TIGR01644">
    <property type="entry name" value="phage_P2_V"/>
    <property type="match status" value="1"/>
</dbReference>
<dbReference type="InterPro" id="IPR006531">
    <property type="entry name" value="Gp5/Vgr_OB"/>
</dbReference>
<name>A0ABR6ZI24_9BURK</name>
<evidence type="ECO:0000313" key="3">
    <source>
        <dbReference type="Proteomes" id="UP000646911"/>
    </source>
</evidence>
<dbReference type="InterPro" id="IPR013046">
    <property type="entry name" value="GpV/Gp45"/>
</dbReference>
<reference evidence="2 3" key="1">
    <citation type="submission" date="2020-08" db="EMBL/GenBank/DDBJ databases">
        <title>Novel species isolated from subtropical streams in China.</title>
        <authorList>
            <person name="Lu H."/>
        </authorList>
    </citation>
    <scope>NUCLEOTIDE SEQUENCE [LARGE SCALE GENOMIC DNA]</scope>
    <source>
        <strain evidence="2 3">NL8W</strain>
    </source>
</reference>